<gene>
    <name evidence="3" type="ORF">Bathy05g01080</name>
</gene>
<dbReference type="OrthoDB" id="10250282at2759"/>
<keyword evidence="1" id="KW-0378">Hydrolase</keyword>
<evidence type="ECO:0000313" key="4">
    <source>
        <dbReference type="Proteomes" id="UP000198341"/>
    </source>
</evidence>
<keyword evidence="4" id="KW-1185">Reference proteome</keyword>
<dbReference type="Gene3D" id="3.60.110.10">
    <property type="entry name" value="Carbon-nitrogen hydrolase"/>
    <property type="match status" value="1"/>
</dbReference>
<reference evidence="3 4" key="1">
    <citation type="submission" date="2011-10" db="EMBL/GenBank/DDBJ databases">
        <authorList>
            <person name="Genoscope - CEA"/>
        </authorList>
    </citation>
    <scope>NUCLEOTIDE SEQUENCE [LARGE SCALE GENOMIC DNA]</scope>
    <source>
        <strain evidence="3 4">RCC 1105</strain>
    </source>
</reference>
<organism evidence="3 4">
    <name type="scientific">Bathycoccus prasinos</name>
    <dbReference type="NCBI Taxonomy" id="41875"/>
    <lineage>
        <taxon>Eukaryota</taxon>
        <taxon>Viridiplantae</taxon>
        <taxon>Chlorophyta</taxon>
        <taxon>Mamiellophyceae</taxon>
        <taxon>Mamiellales</taxon>
        <taxon>Bathycoccaceae</taxon>
        <taxon>Bathycoccus</taxon>
    </lineage>
</organism>
<dbReference type="NCBIfam" id="NF009802">
    <property type="entry name" value="PRK13286.1"/>
    <property type="match status" value="1"/>
</dbReference>
<dbReference type="SUPFAM" id="SSF56317">
    <property type="entry name" value="Carbon-nitrogen hydrolase"/>
    <property type="match status" value="1"/>
</dbReference>
<dbReference type="Proteomes" id="UP000198341">
    <property type="component" value="Chromosome 5"/>
</dbReference>
<dbReference type="PROSITE" id="PS50263">
    <property type="entry name" value="CN_HYDROLASE"/>
    <property type="match status" value="1"/>
</dbReference>
<evidence type="ECO:0000313" key="3">
    <source>
        <dbReference type="EMBL" id="CCO16792.1"/>
    </source>
</evidence>
<sequence>MKLARTGDISSSPDTVGVCVYQYPMPRLHNCEEVMENVGKICELVKGMKQGLPGMDMIVFPEYSTQGIMYDKDECFATAVSIPGPETDAFSKVCKETKVWGVFSLTGERHEEHPKKQPYNTLVLINDEGEIVQKYRKILPWCPIEGWYPGDEVHVCEGPKGMKVSLIICDDGNYPEICEFSSLVSTFWMTTNIFFSIIGRECAMKGAELVVRCQGYMYPAKEQQVMVAKTMAWMNNVYVAVANASGSDGVYTYFGHSAIVGNDGRTLGECGTETNGVNYAQLSISGIRDARKNDQSQNHLFKLLHRGYTGVYNSGDGDKGVAKCPFSFYETWVNNPELAQKQVEDMTRSTIGVHCCPVYNLPTQDRETHTHSMEEDLA</sequence>
<accession>K8EF85</accession>
<dbReference type="CDD" id="cd07565">
    <property type="entry name" value="aliphatic_amidase"/>
    <property type="match status" value="1"/>
</dbReference>
<dbReference type="GO" id="GO:0016811">
    <property type="term" value="F:hydrolase activity, acting on carbon-nitrogen (but not peptide) bonds, in linear amides"/>
    <property type="evidence" value="ECO:0007669"/>
    <property type="project" value="TreeGrafter"/>
</dbReference>
<dbReference type="RefSeq" id="XP_007513234.1">
    <property type="nucleotide sequence ID" value="XM_007513172.1"/>
</dbReference>
<proteinExistence type="predicted"/>
<dbReference type="AlphaFoldDB" id="K8EF85"/>
<feature type="domain" description="CN hydrolase" evidence="2">
    <location>
        <begin position="16"/>
        <end position="284"/>
    </location>
</feature>
<dbReference type="STRING" id="41875.K8EF85"/>
<dbReference type="GeneID" id="19015612"/>
<evidence type="ECO:0000256" key="1">
    <source>
        <dbReference type="ARBA" id="ARBA00022801"/>
    </source>
</evidence>
<dbReference type="KEGG" id="bpg:Bathy05g01080"/>
<dbReference type="PANTHER" id="PTHR43674:SF14">
    <property type="entry name" value="ALIPHATIC AMIDASE"/>
    <property type="match status" value="1"/>
</dbReference>
<dbReference type="EMBL" id="FO082274">
    <property type="protein sequence ID" value="CCO16792.1"/>
    <property type="molecule type" value="Genomic_DNA"/>
</dbReference>
<protein>
    <submittedName>
        <fullName evidence="3">Acylamide amidohydrolase</fullName>
    </submittedName>
</protein>
<dbReference type="InterPro" id="IPR050345">
    <property type="entry name" value="Aliph_Amidase/BUP"/>
</dbReference>
<name>K8EF85_9CHLO</name>
<dbReference type="Pfam" id="PF00795">
    <property type="entry name" value="CN_hydrolase"/>
    <property type="match status" value="2"/>
</dbReference>
<dbReference type="PANTHER" id="PTHR43674">
    <property type="entry name" value="NITRILASE C965.09-RELATED"/>
    <property type="match status" value="1"/>
</dbReference>
<dbReference type="InterPro" id="IPR003010">
    <property type="entry name" value="C-N_Hydrolase"/>
</dbReference>
<dbReference type="InterPro" id="IPR036526">
    <property type="entry name" value="C-N_Hydrolase_sf"/>
</dbReference>
<dbReference type="eggNOG" id="KOG0806">
    <property type="taxonomic scope" value="Eukaryota"/>
</dbReference>
<evidence type="ECO:0000259" key="2">
    <source>
        <dbReference type="PROSITE" id="PS50263"/>
    </source>
</evidence>